<feature type="region of interest" description="Disordered" evidence="1">
    <location>
        <begin position="133"/>
        <end position="255"/>
    </location>
</feature>
<organism evidence="2">
    <name type="scientific">Alectorobius mimon</name>
    <dbReference type="NCBI Taxonomy" id="360319"/>
    <lineage>
        <taxon>Eukaryota</taxon>
        <taxon>Metazoa</taxon>
        <taxon>Ecdysozoa</taxon>
        <taxon>Arthropoda</taxon>
        <taxon>Chelicerata</taxon>
        <taxon>Arachnida</taxon>
        <taxon>Acari</taxon>
        <taxon>Parasitiformes</taxon>
        <taxon>Ixodida</taxon>
        <taxon>Ixodoidea</taxon>
        <taxon>Argasidae</taxon>
        <taxon>Ornithodorinae</taxon>
        <taxon>Alectorobius</taxon>
    </lineage>
</organism>
<dbReference type="Pfam" id="PF03999">
    <property type="entry name" value="MAP65_ASE1"/>
    <property type="match status" value="1"/>
</dbReference>
<dbReference type="GO" id="GO:1990023">
    <property type="term" value="C:mitotic spindle midzone"/>
    <property type="evidence" value="ECO:0007669"/>
    <property type="project" value="TreeGrafter"/>
</dbReference>
<evidence type="ECO:0000313" key="2">
    <source>
        <dbReference type="EMBL" id="JAR87466.1"/>
    </source>
</evidence>
<dbReference type="GO" id="GO:0051256">
    <property type="term" value="P:mitotic spindle midzone assembly"/>
    <property type="evidence" value="ECO:0007669"/>
    <property type="project" value="TreeGrafter"/>
</dbReference>
<dbReference type="EMBL" id="GEIB01000396">
    <property type="protein sequence ID" value="JAR87466.1"/>
    <property type="molecule type" value="Transcribed_RNA"/>
</dbReference>
<evidence type="ECO:0000256" key="1">
    <source>
        <dbReference type="SAM" id="MobiDB-lite"/>
    </source>
</evidence>
<feature type="compositionally biased region" description="Polar residues" evidence="1">
    <location>
        <begin position="202"/>
        <end position="211"/>
    </location>
</feature>
<dbReference type="InterPro" id="IPR007145">
    <property type="entry name" value="MAP65_Ase1_PRC1"/>
</dbReference>
<accession>A0A147B9L1</accession>
<feature type="compositionally biased region" description="Basic and acidic residues" evidence="1">
    <location>
        <begin position="133"/>
        <end position="142"/>
    </location>
</feature>
<dbReference type="PANTHER" id="PTHR19321">
    <property type="entry name" value="PROTEIN REGULATOR OF CYTOKINESIS 1 PRC1-RELATED"/>
    <property type="match status" value="1"/>
</dbReference>
<name>A0A147B9L1_9ACAR</name>
<protein>
    <submittedName>
        <fullName evidence="2">Protein regulator of cytokinesis 1</fullName>
    </submittedName>
</protein>
<feature type="compositionally biased region" description="Polar residues" evidence="1">
    <location>
        <begin position="241"/>
        <end position="255"/>
    </location>
</feature>
<dbReference type="GO" id="GO:0008017">
    <property type="term" value="F:microtubule binding"/>
    <property type="evidence" value="ECO:0007669"/>
    <property type="project" value="InterPro"/>
</dbReference>
<dbReference type="Gene3D" id="1.20.58.1520">
    <property type="match status" value="1"/>
</dbReference>
<dbReference type="AlphaFoldDB" id="A0A147B9L1"/>
<dbReference type="PANTHER" id="PTHR19321:SF41">
    <property type="entry name" value="FASCETTO-RELATED"/>
    <property type="match status" value="1"/>
</dbReference>
<feature type="non-terminal residue" evidence="2">
    <location>
        <position position="1"/>
    </location>
</feature>
<sequence>DKCGVPERKARLEGVPEYSDSCLEALEHELNVMKTFHARHEALFLKVEKREGLWEKLKEFERKARDPSRFTNRGGGLLQEEKERKRLQKELPRLEEEIQGYTEAHQGEDSLFDLWCQGFNAHLEAQWDQHQLEKENEKQERLKKQHGAATPVSGAMSAERAGPSRGPAKKSARSTVRAILKTPSKTPAVKRLVGRRSKGKGATSNKVTPAQPSAGKNLEATLGSVDSYQDFQEALNRRPTTRSTLVPKQPAVPSQ</sequence>
<reference evidence="2" key="1">
    <citation type="submission" date="2016-03" db="EMBL/GenBank/DDBJ databases">
        <title>Gut transcriptome analysis on engorged females of Ornithodoros mimon (Acari: Argasidae) and phylogenetic inferences of soft ticks.</title>
        <authorList>
            <person name="Landulfo G.A."/>
            <person name="Giovanni D."/>
            <person name="Carvalho E."/>
            <person name="Junqueira-de-Azevedo I."/>
            <person name="Patane J."/>
            <person name="Mendoca R."/>
            <person name="Barros-Battesti D."/>
        </authorList>
    </citation>
    <scope>NUCLEOTIDE SEQUENCE</scope>
    <source>
        <strain evidence="2">Females</strain>
        <tissue evidence="2">Gut</tissue>
    </source>
</reference>
<dbReference type="GO" id="GO:0005737">
    <property type="term" value="C:cytoplasm"/>
    <property type="evidence" value="ECO:0007669"/>
    <property type="project" value="TreeGrafter"/>
</dbReference>
<proteinExistence type="predicted"/>